<dbReference type="RefSeq" id="WP_036876101.1">
    <property type="nucleotide sequence ID" value="NZ_JOIJ01000005.1"/>
</dbReference>
<evidence type="ECO:0000313" key="4">
    <source>
        <dbReference type="Proteomes" id="UP000317303"/>
    </source>
</evidence>
<dbReference type="InterPro" id="IPR015168">
    <property type="entry name" value="SsuA/THI5"/>
</dbReference>
<feature type="domain" description="SsuA/THI5-like" evidence="2">
    <location>
        <begin position="80"/>
        <end position="265"/>
    </location>
</feature>
<dbReference type="PROSITE" id="PS51318">
    <property type="entry name" value="TAT"/>
    <property type="match status" value="1"/>
</dbReference>
<feature type="chain" id="PRO_5038941089" evidence="1">
    <location>
        <begin position="27"/>
        <end position="343"/>
    </location>
</feature>
<dbReference type="Pfam" id="PF09084">
    <property type="entry name" value="NMT1"/>
    <property type="match status" value="1"/>
</dbReference>
<organism evidence="3 4">
    <name type="scientific">Prauserella rugosa</name>
    <dbReference type="NCBI Taxonomy" id="43354"/>
    <lineage>
        <taxon>Bacteria</taxon>
        <taxon>Bacillati</taxon>
        <taxon>Actinomycetota</taxon>
        <taxon>Actinomycetes</taxon>
        <taxon>Pseudonocardiales</taxon>
        <taxon>Pseudonocardiaceae</taxon>
        <taxon>Prauserella</taxon>
    </lineage>
</organism>
<dbReference type="EMBL" id="VLJV01000001">
    <property type="protein sequence ID" value="TWH20793.1"/>
    <property type="molecule type" value="Genomic_DNA"/>
</dbReference>
<keyword evidence="1" id="KW-0732">Signal</keyword>
<evidence type="ECO:0000259" key="2">
    <source>
        <dbReference type="Pfam" id="PF09084"/>
    </source>
</evidence>
<dbReference type="SUPFAM" id="SSF53850">
    <property type="entry name" value="Periplasmic binding protein-like II"/>
    <property type="match status" value="1"/>
</dbReference>
<gene>
    <name evidence="3" type="ORF">JD82_02642</name>
</gene>
<dbReference type="PANTHER" id="PTHR30024">
    <property type="entry name" value="ALIPHATIC SULFONATES-BINDING PROTEIN-RELATED"/>
    <property type="match status" value="1"/>
</dbReference>
<comment type="caution">
    <text evidence="3">The sequence shown here is derived from an EMBL/GenBank/DDBJ whole genome shotgun (WGS) entry which is preliminary data.</text>
</comment>
<reference evidence="3 4" key="1">
    <citation type="submission" date="2019-07" db="EMBL/GenBank/DDBJ databases">
        <title>R&amp;d 2014.</title>
        <authorList>
            <person name="Klenk H.-P."/>
        </authorList>
    </citation>
    <scope>NUCLEOTIDE SEQUENCE [LARGE SCALE GENOMIC DNA]</scope>
    <source>
        <strain evidence="3 4">DSM 43194</strain>
    </source>
</reference>
<accession>A0A660CGJ9</accession>
<evidence type="ECO:0000313" key="3">
    <source>
        <dbReference type="EMBL" id="TWH20793.1"/>
    </source>
</evidence>
<name>A0A660CGJ9_9PSEU</name>
<evidence type="ECO:0000256" key="1">
    <source>
        <dbReference type="SAM" id="SignalP"/>
    </source>
</evidence>
<proteinExistence type="predicted"/>
<keyword evidence="4" id="KW-1185">Reference proteome</keyword>
<protein>
    <submittedName>
        <fullName evidence="3">ABC-type nitrate/sulfonate/bicarbonate transport system substrate-binding protein</fullName>
    </submittedName>
</protein>
<dbReference type="Gene3D" id="3.40.190.10">
    <property type="entry name" value="Periplasmic binding protein-like II"/>
    <property type="match status" value="2"/>
</dbReference>
<dbReference type="PROSITE" id="PS51257">
    <property type="entry name" value="PROKAR_LIPOPROTEIN"/>
    <property type="match status" value="1"/>
</dbReference>
<dbReference type="PANTHER" id="PTHR30024:SF42">
    <property type="entry name" value="ALIPHATIC SULFONATES-BINDING PROTEIN-RELATED"/>
    <property type="match status" value="1"/>
</dbReference>
<dbReference type="AlphaFoldDB" id="A0A660CGJ9"/>
<dbReference type="InterPro" id="IPR006311">
    <property type="entry name" value="TAT_signal"/>
</dbReference>
<dbReference type="Proteomes" id="UP000317303">
    <property type="component" value="Unassembled WGS sequence"/>
</dbReference>
<sequence length="343" mass="36846">MSSHRPFSRRAALRYAAGAASAAAAAAVGGCAAGAETAGANTVRYQGWAGKVLYFELAEDLGFLGDTRLQWIGNTTSGPQDIQSVVTGDIDIGGAFNGAILRLVAAGAPITSVIGYYGADARTEAGYFVPTGSPVRGPRDFIGKKVGVNTLGAHHEDVLAVYLERAGLTAEEIDSVQLVVVPPVSAEQALRSGQLDVAVLTDIHREKALARGGIRAVFSDYDLLGSFSAGCYVMRDDYLRTRPDTARAVVAGTARAVRWAQTRPRDEVVARFARIIARRDRNEDATAIRYWRSTGVAGPGGVIADREFDLWKERAAETRPTLRDIPTTRLYTNELNPYRSTRT</sequence>
<feature type="signal peptide" evidence="1">
    <location>
        <begin position="1"/>
        <end position="26"/>
    </location>
</feature>